<feature type="transmembrane region" description="Helical" evidence="6">
    <location>
        <begin position="221"/>
        <end position="244"/>
    </location>
</feature>
<dbReference type="VEuPathDB" id="TrichDB:TRFO_32360"/>
<feature type="region of interest" description="Disordered" evidence="5">
    <location>
        <begin position="103"/>
        <end position="124"/>
    </location>
</feature>
<evidence type="ECO:0000313" key="7">
    <source>
        <dbReference type="EMBL" id="OHT00886.1"/>
    </source>
</evidence>
<feature type="transmembrane region" description="Helical" evidence="6">
    <location>
        <begin position="288"/>
        <end position="307"/>
    </location>
</feature>
<dbReference type="Proteomes" id="UP000179807">
    <property type="component" value="Unassembled WGS sequence"/>
</dbReference>
<dbReference type="InterPro" id="IPR003689">
    <property type="entry name" value="ZIP"/>
</dbReference>
<feature type="transmembrane region" description="Helical" evidence="6">
    <location>
        <begin position="250"/>
        <end position="267"/>
    </location>
</feature>
<keyword evidence="8" id="KW-1185">Reference proteome</keyword>
<accession>A0A1J4JTP9</accession>
<dbReference type="AlphaFoldDB" id="A0A1J4JTP9"/>
<evidence type="ECO:0000256" key="5">
    <source>
        <dbReference type="SAM" id="MobiDB-lite"/>
    </source>
</evidence>
<keyword evidence="2 6" id="KW-0812">Transmembrane</keyword>
<keyword evidence="4 6" id="KW-0472">Membrane</keyword>
<name>A0A1J4JTP9_9EUKA</name>
<dbReference type="PROSITE" id="PS51257">
    <property type="entry name" value="PROKAR_LIPOPROTEIN"/>
    <property type="match status" value="1"/>
</dbReference>
<evidence type="ECO:0000256" key="1">
    <source>
        <dbReference type="ARBA" id="ARBA00004141"/>
    </source>
</evidence>
<comment type="caution">
    <text evidence="7">The sequence shown here is derived from an EMBL/GenBank/DDBJ whole genome shotgun (WGS) entry which is preliminary data.</text>
</comment>
<dbReference type="EMBL" id="MLAK01000935">
    <property type="protein sequence ID" value="OHT00886.1"/>
    <property type="molecule type" value="Genomic_DNA"/>
</dbReference>
<dbReference type="GO" id="GO:0005385">
    <property type="term" value="F:zinc ion transmembrane transporter activity"/>
    <property type="evidence" value="ECO:0007669"/>
    <property type="project" value="TreeGrafter"/>
</dbReference>
<sequence length="315" mass="34912">MEKVELFKWISAPIIWISTLIGCILPLFIKAKKWTARLESLAGGVFLGAGLAHLLADSFEEFEDVDGLDYPLAPAIALATFVLLTLVELFSYSEHDANVFGDDHHHHHHGHSHDHANEPLINSGNKNEATLNTTSLLSTEDQNNEIINPANRFGDSIKNLTTATISLYLIMDIHSAIEGLALGILDSWSGVIAIFCAIIGHKPVEAFALALILLKDRPLKSLFWVMIFFYTIMSPVGICVGIRLTEMSGHLALGIIAAFSAGTFLFVGCHEWSEMFEHKHEWSTCEKFWHFGLFAFGILWMLLIAIIEGLGEAEE</sequence>
<organism evidence="7 8">
    <name type="scientific">Tritrichomonas foetus</name>
    <dbReference type="NCBI Taxonomy" id="1144522"/>
    <lineage>
        <taxon>Eukaryota</taxon>
        <taxon>Metamonada</taxon>
        <taxon>Parabasalia</taxon>
        <taxon>Tritrichomonadida</taxon>
        <taxon>Tritrichomonadidae</taxon>
        <taxon>Tritrichomonas</taxon>
    </lineage>
</organism>
<feature type="transmembrane region" description="Helical" evidence="6">
    <location>
        <begin position="6"/>
        <end position="29"/>
    </location>
</feature>
<dbReference type="GeneID" id="94843158"/>
<dbReference type="OrthoDB" id="10263369at2759"/>
<feature type="transmembrane region" description="Helical" evidence="6">
    <location>
        <begin position="71"/>
        <end position="90"/>
    </location>
</feature>
<reference evidence="7" key="1">
    <citation type="submission" date="2016-10" db="EMBL/GenBank/DDBJ databases">
        <authorList>
            <person name="Benchimol M."/>
            <person name="Almeida L.G."/>
            <person name="Vasconcelos A.T."/>
            <person name="Perreira-Neves A."/>
            <person name="Rosa I.A."/>
            <person name="Tasca T."/>
            <person name="Bogo M.R."/>
            <person name="de Souza W."/>
        </authorList>
    </citation>
    <scope>NUCLEOTIDE SEQUENCE [LARGE SCALE GENOMIC DNA]</scope>
    <source>
        <strain evidence="7">K</strain>
    </source>
</reference>
<evidence type="ECO:0000256" key="4">
    <source>
        <dbReference type="ARBA" id="ARBA00023136"/>
    </source>
</evidence>
<evidence type="ECO:0000256" key="3">
    <source>
        <dbReference type="ARBA" id="ARBA00022989"/>
    </source>
</evidence>
<protein>
    <submittedName>
        <fullName evidence="7">ZIP Zinc transporter family protein</fullName>
    </submittedName>
</protein>
<dbReference type="RefSeq" id="XP_068354022.1">
    <property type="nucleotide sequence ID" value="XM_068508454.1"/>
</dbReference>
<dbReference type="Pfam" id="PF02535">
    <property type="entry name" value="Zip"/>
    <property type="match status" value="1"/>
</dbReference>
<keyword evidence="3 6" id="KW-1133">Transmembrane helix</keyword>
<dbReference type="GO" id="GO:0016020">
    <property type="term" value="C:membrane"/>
    <property type="evidence" value="ECO:0007669"/>
    <property type="project" value="UniProtKB-SubCell"/>
</dbReference>
<feature type="transmembrane region" description="Helical" evidence="6">
    <location>
        <begin position="41"/>
        <end position="59"/>
    </location>
</feature>
<evidence type="ECO:0000313" key="8">
    <source>
        <dbReference type="Proteomes" id="UP000179807"/>
    </source>
</evidence>
<comment type="subcellular location">
    <subcellularLocation>
        <location evidence="1">Membrane</location>
        <topology evidence="1">Multi-pass membrane protein</topology>
    </subcellularLocation>
</comment>
<evidence type="ECO:0000256" key="2">
    <source>
        <dbReference type="ARBA" id="ARBA00022692"/>
    </source>
</evidence>
<gene>
    <name evidence="7" type="ORF">TRFO_32360</name>
</gene>
<evidence type="ECO:0000256" key="6">
    <source>
        <dbReference type="SAM" id="Phobius"/>
    </source>
</evidence>
<proteinExistence type="predicted"/>
<dbReference type="PANTHER" id="PTHR11040">
    <property type="entry name" value="ZINC/IRON TRANSPORTER"/>
    <property type="match status" value="1"/>
</dbReference>
<dbReference type="PANTHER" id="PTHR11040:SF140">
    <property type="entry name" value="ZRT (ZRT), IRT- (IRT-) LIKE PROTEIN TRANSPORTER"/>
    <property type="match status" value="1"/>
</dbReference>